<feature type="non-terminal residue" evidence="2">
    <location>
        <position position="100"/>
    </location>
</feature>
<feature type="signal peptide" evidence="1">
    <location>
        <begin position="1"/>
        <end position="21"/>
    </location>
</feature>
<dbReference type="GeneID" id="18811546"/>
<dbReference type="Proteomes" id="UP000008064">
    <property type="component" value="Unassembled WGS sequence"/>
</dbReference>
<dbReference type="HOGENOM" id="CLU_2504072_0_0_1"/>
<evidence type="ECO:0000313" key="2">
    <source>
        <dbReference type="EMBL" id="EGO23845.1"/>
    </source>
</evidence>
<organism>
    <name type="scientific">Serpula lacrymans var. lacrymans (strain S7.9)</name>
    <name type="common">Dry rot fungus</name>
    <dbReference type="NCBI Taxonomy" id="578457"/>
    <lineage>
        <taxon>Eukaryota</taxon>
        <taxon>Fungi</taxon>
        <taxon>Dikarya</taxon>
        <taxon>Basidiomycota</taxon>
        <taxon>Agaricomycotina</taxon>
        <taxon>Agaricomycetes</taxon>
        <taxon>Agaricomycetidae</taxon>
        <taxon>Boletales</taxon>
        <taxon>Coniophorineae</taxon>
        <taxon>Serpulaceae</taxon>
        <taxon>Serpula</taxon>
    </lineage>
</organism>
<evidence type="ECO:0000256" key="1">
    <source>
        <dbReference type="SAM" id="SignalP"/>
    </source>
</evidence>
<name>F8NZ25_SERL9</name>
<accession>F8NZ25</accession>
<feature type="chain" id="PRO_5003376421" description="Secreted protein" evidence="1">
    <location>
        <begin position="22"/>
        <end position="100"/>
    </location>
</feature>
<protein>
    <recommendedName>
        <fullName evidence="3">Secreted protein</fullName>
    </recommendedName>
</protein>
<dbReference type="RefSeq" id="XP_007319607.1">
    <property type="nucleotide sequence ID" value="XM_007319545.1"/>
</dbReference>
<dbReference type="AlphaFoldDB" id="F8NZ25"/>
<dbReference type="EMBL" id="GL945435">
    <property type="protein sequence ID" value="EGO23845.1"/>
    <property type="molecule type" value="Genomic_DNA"/>
</dbReference>
<gene>
    <name evidence="2" type="ORF">SERLADRAFT_392340</name>
</gene>
<keyword evidence="1" id="KW-0732">Signal</keyword>
<dbReference type="KEGG" id="sla:SERLADRAFT_392340"/>
<reference evidence="2" key="1">
    <citation type="submission" date="2011-04" db="EMBL/GenBank/DDBJ databases">
        <title>Evolution of plant cell wall degrading machinery underlies the functional diversity of forest fungi.</title>
        <authorList>
            <consortium name="US DOE Joint Genome Institute (JGI-PGF)"/>
            <person name="Eastwood D.C."/>
            <person name="Floudas D."/>
            <person name="Binder M."/>
            <person name="Majcherczyk A."/>
            <person name="Schneider P."/>
            <person name="Aerts A."/>
            <person name="Asiegbu F.O."/>
            <person name="Baker S.E."/>
            <person name="Barry K."/>
            <person name="Bendiksby M."/>
            <person name="Blumentritt M."/>
            <person name="Coutinho P.M."/>
            <person name="Cullen D."/>
            <person name="Cullen D."/>
            <person name="Gathman A."/>
            <person name="Goodell B."/>
            <person name="Henrissat B."/>
            <person name="Ihrmark K."/>
            <person name="Kauserud H."/>
            <person name="Kohler A."/>
            <person name="LaButti K."/>
            <person name="Lapidus A."/>
            <person name="Lavin J.L."/>
            <person name="Lee Y.-H."/>
            <person name="Lindquist E."/>
            <person name="Lilly W."/>
            <person name="Lucas S."/>
            <person name="Morin E."/>
            <person name="Murat C."/>
            <person name="Oguiza J.A."/>
            <person name="Park J."/>
            <person name="Pisabarro A.G."/>
            <person name="Riley R."/>
            <person name="Rosling A."/>
            <person name="Salamov A."/>
            <person name="Schmidt O."/>
            <person name="Schmutz J."/>
            <person name="Skrede I."/>
            <person name="Stenlid J."/>
            <person name="Wiebenga A."/>
            <person name="Xie X."/>
            <person name="Kues U."/>
            <person name="Hibbett D.S."/>
            <person name="Hoffmeister D."/>
            <person name="Hogberg N."/>
            <person name="Martin F."/>
            <person name="Grigoriev I.V."/>
            <person name="Watkinson S.C."/>
        </authorList>
    </citation>
    <scope>NUCLEOTIDE SEQUENCE</scope>
    <source>
        <strain evidence="2">S7.9</strain>
    </source>
</reference>
<sequence length="100" mass="11065">MSWCTMVTVGAIVGFAIVVRSCVQLINHGCVVIYVDWVGGRASLRPAHCANRTVFLSLRHMRLPFQWSSGSRDLEYHLLPAASGSSLVRQATGLGVWHWL</sequence>
<evidence type="ECO:0008006" key="3">
    <source>
        <dbReference type="Google" id="ProtNLM"/>
    </source>
</evidence>
<proteinExistence type="predicted"/>